<keyword evidence="4" id="KW-1185">Reference proteome</keyword>
<dbReference type="OrthoDB" id="1892195at2759"/>
<evidence type="ECO:0000313" key="4">
    <source>
        <dbReference type="Proteomes" id="UP000823388"/>
    </source>
</evidence>
<dbReference type="EMBL" id="CM029042">
    <property type="protein sequence ID" value="KAG2621591.1"/>
    <property type="molecule type" value="Genomic_DNA"/>
</dbReference>
<feature type="region of interest" description="Disordered" evidence="1">
    <location>
        <begin position="123"/>
        <end position="173"/>
    </location>
</feature>
<comment type="caution">
    <text evidence="3">The sequence shown here is derived from an EMBL/GenBank/DDBJ whole genome shotgun (WGS) entry which is preliminary data.</text>
</comment>
<gene>
    <name evidence="3" type="ORF">PVAP13_3NG317764</name>
</gene>
<name>A0A8T0UA75_PANVG</name>
<reference evidence="3" key="1">
    <citation type="submission" date="2020-05" db="EMBL/GenBank/DDBJ databases">
        <title>WGS assembly of Panicum virgatum.</title>
        <authorList>
            <person name="Lovell J.T."/>
            <person name="Jenkins J."/>
            <person name="Shu S."/>
            <person name="Juenger T.E."/>
            <person name="Schmutz J."/>
        </authorList>
    </citation>
    <scope>NUCLEOTIDE SEQUENCE</scope>
    <source>
        <strain evidence="3">AP13</strain>
    </source>
</reference>
<dbReference type="InterPro" id="IPR045177">
    <property type="entry name" value="FDM1-5/IDN2"/>
</dbReference>
<sequence length="381" mass="43274">MADGHDEESDALDERLKLVDSKVNAKIFFHKDAMVEYMDMKGILSDITEEKKKVEQERHRAMVMQRVDNLAPVQVELMASKMELAVVKEELAVAREQLAQRNLELDEKDEELAALRVKLQKMEARNSNTEQQNGTGPDPVHLQPTMVQSRSMQKRKRPSGGPLDYGADENRHTGQLDGLSMPPVESSENLNVQTGSIEEQIRLSERPLGNDAVNLEGVNAKCKWVFQGLLEIDRGGRKIGIKEMGELNEKAFKAACVAKVPPEEVDTAFYELYSSWQKQIGDLSWYPFKTVIVDGSHQEIVNLDDDKLQELKRAWGSGAHDAVVKALMEMKQYGVLSDRSIAYELWNYKEGRRATMRECINYMSNQAKQLTAMKRKKRFTG</sequence>
<dbReference type="AlphaFoldDB" id="A0A8T0UA75"/>
<dbReference type="PANTHER" id="PTHR21596">
    <property type="entry name" value="RIBONUCLEASE P SUBUNIT P38"/>
    <property type="match status" value="1"/>
</dbReference>
<evidence type="ECO:0000313" key="3">
    <source>
        <dbReference type="EMBL" id="KAG2621592.1"/>
    </source>
</evidence>
<accession>A0A8T0UA75</accession>
<dbReference type="GO" id="GO:0080188">
    <property type="term" value="P:gene silencing by siRNA-directed DNA methylation"/>
    <property type="evidence" value="ECO:0007669"/>
    <property type="project" value="InterPro"/>
</dbReference>
<feature type="domain" description="Factor of DNA methylation 1-5/IDN2" evidence="2">
    <location>
        <begin position="242"/>
        <end position="370"/>
    </location>
</feature>
<dbReference type="InterPro" id="IPR005379">
    <property type="entry name" value="FDM1-5/IDN2_XH"/>
</dbReference>
<dbReference type="Proteomes" id="UP000823388">
    <property type="component" value="Chromosome 3N"/>
</dbReference>
<proteinExistence type="predicted"/>
<dbReference type="PANTHER" id="PTHR21596:SF55">
    <property type="entry name" value="OS12G0572500 PROTEIN"/>
    <property type="match status" value="1"/>
</dbReference>
<evidence type="ECO:0000256" key="1">
    <source>
        <dbReference type="SAM" id="MobiDB-lite"/>
    </source>
</evidence>
<protein>
    <recommendedName>
        <fullName evidence="2">Factor of DNA methylation 1-5/IDN2 domain-containing protein</fullName>
    </recommendedName>
</protein>
<feature type="compositionally biased region" description="Polar residues" evidence="1">
    <location>
        <begin position="125"/>
        <end position="135"/>
    </location>
</feature>
<evidence type="ECO:0000259" key="2">
    <source>
        <dbReference type="Pfam" id="PF03469"/>
    </source>
</evidence>
<organism evidence="3 4">
    <name type="scientific">Panicum virgatum</name>
    <name type="common">Blackwell switchgrass</name>
    <dbReference type="NCBI Taxonomy" id="38727"/>
    <lineage>
        <taxon>Eukaryota</taxon>
        <taxon>Viridiplantae</taxon>
        <taxon>Streptophyta</taxon>
        <taxon>Embryophyta</taxon>
        <taxon>Tracheophyta</taxon>
        <taxon>Spermatophyta</taxon>
        <taxon>Magnoliopsida</taxon>
        <taxon>Liliopsida</taxon>
        <taxon>Poales</taxon>
        <taxon>Poaceae</taxon>
        <taxon>PACMAD clade</taxon>
        <taxon>Panicoideae</taxon>
        <taxon>Panicodae</taxon>
        <taxon>Paniceae</taxon>
        <taxon>Panicinae</taxon>
        <taxon>Panicum</taxon>
        <taxon>Panicum sect. Hiantes</taxon>
    </lineage>
</organism>
<dbReference type="Pfam" id="PF03469">
    <property type="entry name" value="XH"/>
    <property type="match status" value="1"/>
</dbReference>
<dbReference type="EMBL" id="CM029042">
    <property type="protein sequence ID" value="KAG2621592.1"/>
    <property type="molecule type" value="Genomic_DNA"/>
</dbReference>